<dbReference type="GO" id="GO:0043200">
    <property type="term" value="P:response to amino acid"/>
    <property type="evidence" value="ECO:0007669"/>
    <property type="project" value="TreeGrafter"/>
</dbReference>
<reference evidence="5 6" key="1">
    <citation type="submission" date="2020-07" db="EMBL/GenBank/DDBJ databases">
        <title>Sequencing the genomes of 1000 actinobacteria strains.</title>
        <authorList>
            <person name="Klenk H.-P."/>
        </authorList>
    </citation>
    <scope>NUCLEOTIDE SEQUENCE [LARGE SCALE GENOMIC DNA]</scope>
    <source>
        <strain evidence="5 6">DSM 15165</strain>
    </source>
</reference>
<dbReference type="Gene3D" id="1.10.10.10">
    <property type="entry name" value="Winged helix-like DNA-binding domain superfamily/Winged helix DNA-binding domain"/>
    <property type="match status" value="2"/>
</dbReference>
<dbReference type="SUPFAM" id="SSF54909">
    <property type="entry name" value="Dimeric alpha+beta barrel"/>
    <property type="match status" value="2"/>
</dbReference>
<dbReference type="Pfam" id="PF13404">
    <property type="entry name" value="HTH_AsnC-type"/>
    <property type="match status" value="2"/>
</dbReference>
<keyword evidence="3" id="KW-0804">Transcription</keyword>
<keyword evidence="1" id="KW-0805">Transcription regulation</keyword>
<dbReference type="GO" id="GO:0043565">
    <property type="term" value="F:sequence-specific DNA binding"/>
    <property type="evidence" value="ECO:0007669"/>
    <property type="project" value="InterPro"/>
</dbReference>
<dbReference type="SMART" id="SM00344">
    <property type="entry name" value="HTH_ASNC"/>
    <property type="match status" value="2"/>
</dbReference>
<evidence type="ECO:0000313" key="6">
    <source>
        <dbReference type="Proteomes" id="UP000578352"/>
    </source>
</evidence>
<feature type="domain" description="HTH asnC-type" evidence="4">
    <location>
        <begin position="1"/>
        <end position="61"/>
    </location>
</feature>
<dbReference type="InterPro" id="IPR019888">
    <property type="entry name" value="Tscrpt_reg_AsnC-like"/>
</dbReference>
<evidence type="ECO:0000256" key="3">
    <source>
        <dbReference type="ARBA" id="ARBA00023163"/>
    </source>
</evidence>
<dbReference type="InterPro" id="IPR011008">
    <property type="entry name" value="Dimeric_a/b-barrel"/>
</dbReference>
<proteinExistence type="predicted"/>
<dbReference type="SUPFAM" id="SSF46785">
    <property type="entry name" value="Winged helix' DNA-binding domain"/>
    <property type="match status" value="2"/>
</dbReference>
<dbReference type="PRINTS" id="PR00033">
    <property type="entry name" value="HTHASNC"/>
</dbReference>
<protein>
    <submittedName>
        <fullName evidence="5">DNA-binding Lrp family transcriptional regulator</fullName>
    </submittedName>
</protein>
<accession>A0A853CSC1</accession>
<evidence type="ECO:0000256" key="1">
    <source>
        <dbReference type="ARBA" id="ARBA00023015"/>
    </source>
</evidence>
<keyword evidence="2 5" id="KW-0238">DNA-binding</keyword>
<dbReference type="RefSeq" id="WP_179604813.1">
    <property type="nucleotide sequence ID" value="NZ_BAABEH010000001.1"/>
</dbReference>
<dbReference type="EMBL" id="JACCFL010000001">
    <property type="protein sequence ID" value="NYJ22803.1"/>
    <property type="molecule type" value="Genomic_DNA"/>
</dbReference>
<dbReference type="InterPro" id="IPR000485">
    <property type="entry name" value="AsnC-type_HTH_dom"/>
</dbReference>
<dbReference type="PANTHER" id="PTHR30154">
    <property type="entry name" value="LEUCINE-RESPONSIVE REGULATORY PROTEIN"/>
    <property type="match status" value="1"/>
</dbReference>
<dbReference type="Gene3D" id="3.30.70.920">
    <property type="match status" value="1"/>
</dbReference>
<evidence type="ECO:0000259" key="4">
    <source>
        <dbReference type="PROSITE" id="PS50956"/>
    </source>
</evidence>
<evidence type="ECO:0000256" key="2">
    <source>
        <dbReference type="ARBA" id="ARBA00023125"/>
    </source>
</evidence>
<dbReference type="AlphaFoldDB" id="A0A853CSC1"/>
<name>A0A853CSC1_9MICO</name>
<evidence type="ECO:0000313" key="5">
    <source>
        <dbReference type="EMBL" id="NYJ22803.1"/>
    </source>
</evidence>
<dbReference type="InterPro" id="IPR036388">
    <property type="entry name" value="WH-like_DNA-bd_sf"/>
</dbReference>
<organism evidence="5 6">
    <name type="scientific">Leifsonia shinshuensis</name>
    <dbReference type="NCBI Taxonomy" id="150026"/>
    <lineage>
        <taxon>Bacteria</taxon>
        <taxon>Bacillati</taxon>
        <taxon>Actinomycetota</taxon>
        <taxon>Actinomycetes</taxon>
        <taxon>Micrococcales</taxon>
        <taxon>Microbacteriaceae</taxon>
        <taxon>Leifsonia</taxon>
    </lineage>
</organism>
<dbReference type="Proteomes" id="UP000578352">
    <property type="component" value="Unassembled WGS sequence"/>
</dbReference>
<gene>
    <name evidence="5" type="ORF">HNR13_001090</name>
</gene>
<sequence>MDSITEEALALLRTDGRLSFAELARELGVPRPAIAARISPLLESGELRIVAAVHPRFFGLNVMAHIAMRISGDVDRVVEEITASVATVFISETVGPEQLVVEVHVRTLGELQAILKTIRGLPGVLDARHLIYDHVLNSFFLGAEPEGPGIELDDADGAIIQILQHDGRAPYRELARHAGLSITAVRSRLHHLVDSGIMRIGALGQRTDSIGGLVFGVGVNLDGADDELIELISRRRGLEFMARTVGRFDLVATIAFSSLQDFNAFLDQVRRSPGTRAVTSWLHARIRLERYQFMQRDEDAREDMVG</sequence>
<dbReference type="PROSITE" id="PS50956">
    <property type="entry name" value="HTH_ASNC_2"/>
    <property type="match status" value="2"/>
</dbReference>
<dbReference type="InterPro" id="IPR036390">
    <property type="entry name" value="WH_DNA-bd_sf"/>
</dbReference>
<feature type="domain" description="HTH asnC-type" evidence="4">
    <location>
        <begin position="152"/>
        <end position="199"/>
    </location>
</feature>
<dbReference type="PANTHER" id="PTHR30154:SF34">
    <property type="entry name" value="TRANSCRIPTIONAL REGULATOR AZLB"/>
    <property type="match status" value="1"/>
</dbReference>
<dbReference type="GO" id="GO:0005829">
    <property type="term" value="C:cytosol"/>
    <property type="evidence" value="ECO:0007669"/>
    <property type="project" value="TreeGrafter"/>
</dbReference>
<comment type="caution">
    <text evidence="5">The sequence shown here is derived from an EMBL/GenBank/DDBJ whole genome shotgun (WGS) entry which is preliminary data.</text>
</comment>